<dbReference type="EMBL" id="QHHU01000019">
    <property type="protein sequence ID" value="RSM44593.1"/>
    <property type="molecule type" value="Genomic_DNA"/>
</dbReference>
<dbReference type="PROSITE" id="PS50928">
    <property type="entry name" value="ABC_TM1"/>
    <property type="match status" value="1"/>
</dbReference>
<dbReference type="OrthoDB" id="3210259at2"/>
<dbReference type="Gene3D" id="1.10.3720.10">
    <property type="entry name" value="MetI-like"/>
    <property type="match status" value="1"/>
</dbReference>
<dbReference type="CDD" id="cd06261">
    <property type="entry name" value="TM_PBP2"/>
    <property type="match status" value="1"/>
</dbReference>
<dbReference type="PANTHER" id="PTHR30193">
    <property type="entry name" value="ABC TRANSPORTER PERMEASE PROTEIN"/>
    <property type="match status" value="1"/>
</dbReference>
<feature type="transmembrane region" description="Helical" evidence="7">
    <location>
        <begin position="30"/>
        <end position="55"/>
    </location>
</feature>
<dbReference type="InterPro" id="IPR000515">
    <property type="entry name" value="MetI-like"/>
</dbReference>
<evidence type="ECO:0000256" key="6">
    <source>
        <dbReference type="ARBA" id="ARBA00023136"/>
    </source>
</evidence>
<keyword evidence="6 7" id="KW-0472">Membrane</keyword>
<dbReference type="Pfam" id="PF00528">
    <property type="entry name" value="BPD_transp_1"/>
    <property type="match status" value="1"/>
</dbReference>
<evidence type="ECO:0000256" key="7">
    <source>
        <dbReference type="RuleBase" id="RU363032"/>
    </source>
</evidence>
<feature type="transmembrane region" description="Helical" evidence="7">
    <location>
        <begin position="177"/>
        <end position="199"/>
    </location>
</feature>
<evidence type="ECO:0000256" key="1">
    <source>
        <dbReference type="ARBA" id="ARBA00004651"/>
    </source>
</evidence>
<evidence type="ECO:0000256" key="4">
    <source>
        <dbReference type="ARBA" id="ARBA00022692"/>
    </source>
</evidence>
<sequence>MVVAASETVAGAPARPRVARRRRASSSTRAAWLLLAPFLAGFAVFYVAPVVVAVVKSFTAVTRTSTYGRPVEVFAGLGNYTAALGDSGFVGSIGRVLLFGVIQIPIMLGLALLLALALDSAVVRLRRFFRLAFFLPYAVPGVIAAVMWGFFYAPNLSPINQLLDPVGLHPDLLSGKVILYSIANIVTWTFTGYNMLILYSSLQAIPPQLYEAARLDGASGWAIAWRIKVPVIAPSLVLTGVFSIIGTFQLFTEPQVMAGVSSAVSSAYTPSMAAYAQISAQNYGLGAAMSVLVTLLIAVLSWLFFRITRARAAL</sequence>
<dbReference type="AlphaFoldDB" id="A0A428WNF7"/>
<comment type="subcellular location">
    <subcellularLocation>
        <location evidence="1 7">Cell membrane</location>
        <topology evidence="1 7">Multi-pass membrane protein</topology>
    </subcellularLocation>
</comment>
<protein>
    <submittedName>
        <fullName evidence="9">Sugar ABC transporter permease</fullName>
    </submittedName>
</protein>
<name>A0A428WNF7_AMYBA</name>
<accession>A0A428WNF7</accession>
<dbReference type="Proteomes" id="UP000286716">
    <property type="component" value="Unassembled WGS sequence"/>
</dbReference>
<evidence type="ECO:0000256" key="5">
    <source>
        <dbReference type="ARBA" id="ARBA00022989"/>
    </source>
</evidence>
<dbReference type="GO" id="GO:0005886">
    <property type="term" value="C:plasma membrane"/>
    <property type="evidence" value="ECO:0007669"/>
    <property type="project" value="UniProtKB-SubCell"/>
</dbReference>
<evidence type="ECO:0000313" key="10">
    <source>
        <dbReference type="Proteomes" id="UP000286716"/>
    </source>
</evidence>
<organism evidence="9 10">
    <name type="scientific">Amycolatopsis balhimycina DSM 5908</name>
    <dbReference type="NCBI Taxonomy" id="1081091"/>
    <lineage>
        <taxon>Bacteria</taxon>
        <taxon>Bacillati</taxon>
        <taxon>Actinomycetota</taxon>
        <taxon>Actinomycetes</taxon>
        <taxon>Pseudonocardiales</taxon>
        <taxon>Pseudonocardiaceae</taxon>
        <taxon>Amycolatopsis</taxon>
    </lineage>
</organism>
<feature type="transmembrane region" description="Helical" evidence="7">
    <location>
        <begin position="283"/>
        <end position="305"/>
    </location>
</feature>
<evidence type="ECO:0000256" key="2">
    <source>
        <dbReference type="ARBA" id="ARBA00022448"/>
    </source>
</evidence>
<dbReference type="InterPro" id="IPR051393">
    <property type="entry name" value="ABC_transporter_permease"/>
</dbReference>
<reference evidence="9 10" key="1">
    <citation type="submission" date="2018-05" db="EMBL/GenBank/DDBJ databases">
        <title>Evolution of GPA BGCs.</title>
        <authorList>
            <person name="Waglechner N."/>
            <person name="Wright G.D."/>
        </authorList>
    </citation>
    <scope>NUCLEOTIDE SEQUENCE [LARGE SCALE GENOMIC DNA]</scope>
    <source>
        <strain evidence="9 10">DSM 5908</strain>
    </source>
</reference>
<feature type="transmembrane region" description="Helical" evidence="7">
    <location>
        <begin position="231"/>
        <end position="251"/>
    </location>
</feature>
<feature type="domain" description="ABC transmembrane type-1" evidence="8">
    <location>
        <begin position="93"/>
        <end position="304"/>
    </location>
</feature>
<evidence type="ECO:0000313" key="9">
    <source>
        <dbReference type="EMBL" id="RSM44593.1"/>
    </source>
</evidence>
<dbReference type="PANTHER" id="PTHR30193:SF41">
    <property type="entry name" value="DIACETYLCHITOBIOSE UPTAKE SYSTEM PERMEASE PROTEIN NGCF"/>
    <property type="match status" value="1"/>
</dbReference>
<dbReference type="SUPFAM" id="SSF161098">
    <property type="entry name" value="MetI-like"/>
    <property type="match status" value="1"/>
</dbReference>
<dbReference type="RefSeq" id="WP_020647231.1">
    <property type="nucleotide sequence ID" value="NZ_QHHU01000019.1"/>
</dbReference>
<keyword evidence="5 7" id="KW-1133">Transmembrane helix</keyword>
<proteinExistence type="inferred from homology"/>
<keyword evidence="2 7" id="KW-0813">Transport</keyword>
<keyword evidence="3" id="KW-1003">Cell membrane</keyword>
<feature type="transmembrane region" description="Helical" evidence="7">
    <location>
        <begin position="96"/>
        <end position="116"/>
    </location>
</feature>
<comment type="similarity">
    <text evidence="7">Belongs to the binding-protein-dependent transport system permease family.</text>
</comment>
<evidence type="ECO:0000256" key="3">
    <source>
        <dbReference type="ARBA" id="ARBA00022475"/>
    </source>
</evidence>
<gene>
    <name evidence="9" type="ORF">DMA12_15600</name>
</gene>
<dbReference type="GO" id="GO:0055085">
    <property type="term" value="P:transmembrane transport"/>
    <property type="evidence" value="ECO:0007669"/>
    <property type="project" value="InterPro"/>
</dbReference>
<keyword evidence="10" id="KW-1185">Reference proteome</keyword>
<feature type="transmembrane region" description="Helical" evidence="7">
    <location>
        <begin position="128"/>
        <end position="153"/>
    </location>
</feature>
<keyword evidence="4 7" id="KW-0812">Transmembrane</keyword>
<dbReference type="InterPro" id="IPR035906">
    <property type="entry name" value="MetI-like_sf"/>
</dbReference>
<comment type="caution">
    <text evidence="9">The sequence shown here is derived from an EMBL/GenBank/DDBJ whole genome shotgun (WGS) entry which is preliminary data.</text>
</comment>
<evidence type="ECO:0000259" key="8">
    <source>
        <dbReference type="PROSITE" id="PS50928"/>
    </source>
</evidence>